<evidence type="ECO:0000313" key="2">
    <source>
        <dbReference type="EMBL" id="THJ31058.1"/>
    </source>
</evidence>
<dbReference type="Pfam" id="PF07024">
    <property type="entry name" value="ImpE"/>
    <property type="match status" value="1"/>
</dbReference>
<dbReference type="SUPFAM" id="SSF144059">
    <property type="entry name" value="ImpE-like"/>
    <property type="match status" value="1"/>
</dbReference>
<dbReference type="EMBL" id="SSWX01000028">
    <property type="protein sequence ID" value="THJ31058.1"/>
    <property type="molecule type" value="Genomic_DNA"/>
</dbReference>
<reference evidence="2 3" key="1">
    <citation type="submission" date="2019-04" db="EMBL/GenBank/DDBJ databases">
        <title>Lampropedia sp YIM MLB12 draf genome.</title>
        <authorList>
            <person name="Wang Y.-X."/>
        </authorList>
    </citation>
    <scope>NUCLEOTIDE SEQUENCE [LARGE SCALE GENOMIC DNA]</scope>
    <source>
        <strain evidence="2 3">YIM MLB12</strain>
    </source>
</reference>
<evidence type="ECO:0000313" key="3">
    <source>
        <dbReference type="Proteomes" id="UP000306236"/>
    </source>
</evidence>
<dbReference type="AlphaFoldDB" id="A0A4S5BMV2"/>
<proteinExistence type="predicted"/>
<feature type="region of interest" description="Disordered" evidence="1">
    <location>
        <begin position="229"/>
        <end position="254"/>
    </location>
</feature>
<dbReference type="Gene3D" id="1.25.40.10">
    <property type="entry name" value="Tetratricopeptide repeat domain"/>
    <property type="match status" value="1"/>
</dbReference>
<sequence>MTAVCRYPDANRIALLPTIGSERMVLSLNPASLNREAEAIVAKVKAEPLQAGHRVALANVRLLQGQYHKALQQMQVACQSDLEWAPQAQLVKMLVQSETVRQAVFAGSIQADLMAPAPVWLEAMMQALRSEPATQAAELRLQGLAQAPETAGVLNHNTAFEWFSDGDERLGPVLELYTASRYFWLPIEQIATVQLQPQGDVLDLLWLKASVVLGGATQKKLTGYVPARYPSNQGKQEQGSEGEGEFETEWTPGLTEDGWHGCGQRVWYMDGEAAPITEVSHLAFNPTN</sequence>
<comment type="caution">
    <text evidence="2">The sequence shown here is derived from an EMBL/GenBank/DDBJ whole genome shotgun (WGS) entry which is preliminary data.</text>
</comment>
<gene>
    <name evidence="2" type="ORF">E8K88_16110</name>
</gene>
<organism evidence="2 3">
    <name type="scientific">Lampropedia aestuarii</name>
    <dbReference type="NCBI Taxonomy" id="2562762"/>
    <lineage>
        <taxon>Bacteria</taxon>
        <taxon>Pseudomonadati</taxon>
        <taxon>Pseudomonadota</taxon>
        <taxon>Betaproteobacteria</taxon>
        <taxon>Burkholderiales</taxon>
        <taxon>Comamonadaceae</taxon>
        <taxon>Lampropedia</taxon>
    </lineage>
</organism>
<dbReference type="PIRSF" id="PIRSF029288">
    <property type="entry name" value="SciE_ImpE"/>
    <property type="match status" value="1"/>
</dbReference>
<dbReference type="InterPro" id="IPR009211">
    <property type="entry name" value="TagJ"/>
</dbReference>
<dbReference type="Proteomes" id="UP000306236">
    <property type="component" value="Unassembled WGS sequence"/>
</dbReference>
<evidence type="ECO:0000256" key="1">
    <source>
        <dbReference type="SAM" id="MobiDB-lite"/>
    </source>
</evidence>
<dbReference type="OrthoDB" id="5416084at2"/>
<keyword evidence="3" id="KW-1185">Reference proteome</keyword>
<dbReference type="InterPro" id="IPR011990">
    <property type="entry name" value="TPR-like_helical_dom_sf"/>
</dbReference>
<accession>A0A4S5BMV2</accession>
<protein>
    <recommendedName>
        <fullName evidence="4">Virulence protein SciE type</fullName>
    </recommendedName>
</protein>
<name>A0A4S5BMV2_9BURK</name>
<evidence type="ECO:0008006" key="4">
    <source>
        <dbReference type="Google" id="ProtNLM"/>
    </source>
</evidence>